<keyword evidence="1" id="KW-0812">Transmembrane</keyword>
<dbReference type="OrthoDB" id="9814474at2"/>
<dbReference type="EMBL" id="NGKC01000002">
    <property type="protein sequence ID" value="RSU13861.1"/>
    <property type="molecule type" value="Genomic_DNA"/>
</dbReference>
<sequence>MKNSDLAVRFLFALTGVIFIAFGSGVLRAGNVGIDPLTACGFALSHQLGISLGVFMLGFNISVLIVIFFFGKKYIGLGTIVNMTLIGFLIEHFYHLIADAITFSLTLLWQAAFLILGILIFTFGISLYMTAQLGISPYDAISPVIVDQTHVKFKIVRIIQDTLAAVIAIIFGGPVGIGTIISAFFTGPLIDFWNERAAKPLMKRLTGG</sequence>
<dbReference type="AlphaFoldDB" id="A0A430B0T6"/>
<dbReference type="Pfam" id="PF19700">
    <property type="entry name" value="DUF6198"/>
    <property type="match status" value="1"/>
</dbReference>
<dbReference type="Proteomes" id="UP000286773">
    <property type="component" value="Unassembled WGS sequence"/>
</dbReference>
<organism evidence="2 3">
    <name type="scientific">Vagococcus acidifermentans</name>
    <dbReference type="NCBI Taxonomy" id="564710"/>
    <lineage>
        <taxon>Bacteria</taxon>
        <taxon>Bacillati</taxon>
        <taxon>Bacillota</taxon>
        <taxon>Bacilli</taxon>
        <taxon>Lactobacillales</taxon>
        <taxon>Enterococcaceae</taxon>
        <taxon>Vagococcus</taxon>
    </lineage>
</organism>
<dbReference type="RefSeq" id="WP_126812230.1">
    <property type="nucleotide sequence ID" value="NZ_NGKC01000002.1"/>
</dbReference>
<dbReference type="PANTHER" id="PTHR40078:SF1">
    <property type="entry name" value="INTEGRAL MEMBRANE PROTEIN"/>
    <property type="match status" value="1"/>
</dbReference>
<feature type="transmembrane region" description="Helical" evidence="1">
    <location>
        <begin position="162"/>
        <end position="185"/>
    </location>
</feature>
<reference evidence="2 3" key="1">
    <citation type="submission" date="2017-05" db="EMBL/GenBank/DDBJ databases">
        <title>Vagococcus spp. assemblies.</title>
        <authorList>
            <person name="Gulvik C.A."/>
        </authorList>
    </citation>
    <scope>NUCLEOTIDE SEQUENCE [LARGE SCALE GENOMIC DNA]</scope>
    <source>
        <strain evidence="2 3">LMG 24798</strain>
    </source>
</reference>
<feature type="transmembrane region" description="Helical" evidence="1">
    <location>
        <begin position="77"/>
        <end position="95"/>
    </location>
</feature>
<feature type="transmembrane region" description="Helical" evidence="1">
    <location>
        <begin position="107"/>
        <end position="128"/>
    </location>
</feature>
<evidence type="ECO:0008006" key="4">
    <source>
        <dbReference type="Google" id="ProtNLM"/>
    </source>
</evidence>
<keyword evidence="3" id="KW-1185">Reference proteome</keyword>
<evidence type="ECO:0000313" key="3">
    <source>
        <dbReference type="Proteomes" id="UP000286773"/>
    </source>
</evidence>
<comment type="caution">
    <text evidence="2">The sequence shown here is derived from an EMBL/GenBank/DDBJ whole genome shotgun (WGS) entry which is preliminary data.</text>
</comment>
<name>A0A430B0T6_9ENTE</name>
<keyword evidence="1" id="KW-1133">Transmembrane helix</keyword>
<protein>
    <recommendedName>
        <fullName evidence="4">YitT family protein</fullName>
    </recommendedName>
</protein>
<feature type="transmembrane region" description="Helical" evidence="1">
    <location>
        <begin position="48"/>
        <end position="70"/>
    </location>
</feature>
<keyword evidence="1" id="KW-0472">Membrane</keyword>
<dbReference type="PANTHER" id="PTHR40078">
    <property type="entry name" value="INTEGRAL MEMBRANE PROTEIN-RELATED"/>
    <property type="match status" value="1"/>
</dbReference>
<gene>
    <name evidence="2" type="ORF">CBF27_02880</name>
</gene>
<evidence type="ECO:0000313" key="2">
    <source>
        <dbReference type="EMBL" id="RSU13861.1"/>
    </source>
</evidence>
<accession>A0A430B0T6</accession>
<dbReference type="InterPro" id="IPR038750">
    <property type="entry name" value="YczE/YyaS-like"/>
</dbReference>
<evidence type="ECO:0000256" key="1">
    <source>
        <dbReference type="SAM" id="Phobius"/>
    </source>
</evidence>
<proteinExistence type="predicted"/>